<dbReference type="Pfam" id="PF13456">
    <property type="entry name" value="RVT_3"/>
    <property type="match status" value="1"/>
</dbReference>
<evidence type="ECO:0000313" key="2">
    <source>
        <dbReference type="EMBL" id="KYP49773.1"/>
    </source>
</evidence>
<feature type="domain" description="RNase H type-1" evidence="1">
    <location>
        <begin position="4"/>
        <end position="83"/>
    </location>
</feature>
<dbReference type="CDD" id="cd06222">
    <property type="entry name" value="RNase_H_like"/>
    <property type="match status" value="1"/>
</dbReference>
<name>A0A151S4N0_CAJCA</name>
<proteinExistence type="predicted"/>
<organism evidence="2 3">
    <name type="scientific">Cajanus cajan</name>
    <name type="common">Pigeon pea</name>
    <name type="synonym">Cajanus indicus</name>
    <dbReference type="NCBI Taxonomy" id="3821"/>
    <lineage>
        <taxon>Eukaryota</taxon>
        <taxon>Viridiplantae</taxon>
        <taxon>Streptophyta</taxon>
        <taxon>Embryophyta</taxon>
        <taxon>Tracheophyta</taxon>
        <taxon>Spermatophyta</taxon>
        <taxon>Magnoliopsida</taxon>
        <taxon>eudicotyledons</taxon>
        <taxon>Gunneridae</taxon>
        <taxon>Pentapetalae</taxon>
        <taxon>rosids</taxon>
        <taxon>fabids</taxon>
        <taxon>Fabales</taxon>
        <taxon>Fabaceae</taxon>
        <taxon>Papilionoideae</taxon>
        <taxon>50 kb inversion clade</taxon>
        <taxon>NPAAA clade</taxon>
        <taxon>indigoferoid/millettioid clade</taxon>
        <taxon>Phaseoleae</taxon>
        <taxon>Cajanus</taxon>
    </lineage>
</organism>
<dbReference type="InterPro" id="IPR002156">
    <property type="entry name" value="RNaseH_domain"/>
</dbReference>
<dbReference type="GO" id="GO:0004523">
    <property type="term" value="F:RNA-DNA hybrid ribonuclease activity"/>
    <property type="evidence" value="ECO:0007669"/>
    <property type="project" value="InterPro"/>
</dbReference>
<dbReference type="Gene3D" id="3.30.420.10">
    <property type="entry name" value="Ribonuclease H-like superfamily/Ribonuclease H"/>
    <property type="match status" value="1"/>
</dbReference>
<keyword evidence="3" id="KW-1185">Reference proteome</keyword>
<reference evidence="2" key="1">
    <citation type="journal article" date="2012" name="Nat. Biotechnol.">
        <title>Draft genome sequence of pigeonpea (Cajanus cajan), an orphan legume crop of resource-poor farmers.</title>
        <authorList>
            <person name="Varshney R.K."/>
            <person name="Chen W."/>
            <person name="Li Y."/>
            <person name="Bharti A.K."/>
            <person name="Saxena R.K."/>
            <person name="Schlueter J.A."/>
            <person name="Donoghue M.T."/>
            <person name="Azam S."/>
            <person name="Fan G."/>
            <person name="Whaley A.M."/>
            <person name="Farmer A.D."/>
            <person name="Sheridan J."/>
            <person name="Iwata A."/>
            <person name="Tuteja R."/>
            <person name="Penmetsa R.V."/>
            <person name="Wu W."/>
            <person name="Upadhyaya H.D."/>
            <person name="Yang S.P."/>
            <person name="Shah T."/>
            <person name="Saxena K.B."/>
            <person name="Michael T."/>
            <person name="McCombie W.R."/>
            <person name="Yang B."/>
            <person name="Zhang G."/>
            <person name="Yang H."/>
            <person name="Wang J."/>
            <person name="Spillane C."/>
            <person name="Cook D.R."/>
            <person name="May G.D."/>
            <person name="Xu X."/>
            <person name="Jackson S.A."/>
        </authorList>
    </citation>
    <scope>NUCLEOTIDE SEQUENCE [LARGE SCALE GENOMIC DNA]</scope>
</reference>
<accession>A0A151S4N0</accession>
<gene>
    <name evidence="2" type="ORF">KK1_028457</name>
</gene>
<protein>
    <submittedName>
        <fullName evidence="2">Ribonuclease H protein At1g65750 family</fullName>
    </submittedName>
</protein>
<dbReference type="SUPFAM" id="SSF53098">
    <property type="entry name" value="Ribonuclease H-like"/>
    <property type="match status" value="1"/>
</dbReference>
<dbReference type="Gramene" id="C.cajan_27963.t">
    <property type="protein sequence ID" value="C.cajan_27963.t.cds1"/>
    <property type="gene ID" value="C.cajan_27963"/>
</dbReference>
<dbReference type="InterPro" id="IPR053151">
    <property type="entry name" value="RNase_H-like"/>
</dbReference>
<feature type="non-terminal residue" evidence="2">
    <location>
        <position position="1"/>
    </location>
</feature>
<dbReference type="InterPro" id="IPR012337">
    <property type="entry name" value="RNaseH-like_sf"/>
</dbReference>
<dbReference type="InterPro" id="IPR044730">
    <property type="entry name" value="RNase_H-like_dom_plant"/>
</dbReference>
<dbReference type="GO" id="GO:0003676">
    <property type="term" value="F:nucleic acid binding"/>
    <property type="evidence" value="ECO:0007669"/>
    <property type="project" value="InterPro"/>
</dbReference>
<evidence type="ECO:0000259" key="1">
    <source>
        <dbReference type="Pfam" id="PF13456"/>
    </source>
</evidence>
<dbReference type="EMBL" id="KQ483469">
    <property type="protein sequence ID" value="KYP49773.1"/>
    <property type="molecule type" value="Genomic_DNA"/>
</dbReference>
<dbReference type="InterPro" id="IPR036397">
    <property type="entry name" value="RNaseH_sf"/>
</dbReference>
<sequence length="118" mass="13432">IQYELWAIWHGLHLIQYRGINNNVLLETDSFMVVKLILEGCPTTHPCYNLVQQIISLSGHVMSISISHIFREVNIVADCLAKYKGPIDEDFFLFSSLPDFLLSYLEVDKSANLSLSCL</sequence>
<evidence type="ECO:0000313" key="3">
    <source>
        <dbReference type="Proteomes" id="UP000075243"/>
    </source>
</evidence>
<dbReference type="Proteomes" id="UP000075243">
    <property type="component" value="Unassembled WGS sequence"/>
</dbReference>
<dbReference type="AlphaFoldDB" id="A0A151S4N0"/>
<dbReference type="PANTHER" id="PTHR47723:SF19">
    <property type="entry name" value="POLYNUCLEOTIDYL TRANSFERASE, RIBONUCLEASE H-LIKE SUPERFAMILY PROTEIN"/>
    <property type="match status" value="1"/>
</dbReference>
<dbReference type="PANTHER" id="PTHR47723">
    <property type="entry name" value="OS05G0353850 PROTEIN"/>
    <property type="match status" value="1"/>
</dbReference>